<dbReference type="AlphaFoldDB" id="A0AA92H7W6"/>
<dbReference type="Proteomes" id="UP000244335">
    <property type="component" value="Unassembled WGS sequence"/>
</dbReference>
<evidence type="ECO:0008006" key="4">
    <source>
        <dbReference type="Google" id="ProtNLM"/>
    </source>
</evidence>
<accession>A0AA92H7W6</accession>
<name>A0AA92H7W6_RHIRH</name>
<comment type="caution">
    <text evidence="2">The sequence shown here is derived from an EMBL/GenBank/DDBJ whole genome shotgun (WGS) entry which is preliminary data.</text>
</comment>
<proteinExistence type="predicted"/>
<keyword evidence="1" id="KW-0732">Signal</keyword>
<sequence>MRLRTICILSLSVLLPFPAVAADMIQNYEPQRKREYVRYERPVRATYVERRKALECGDLIVEYRYVPRTEIVTVCHPPVF</sequence>
<evidence type="ECO:0000313" key="3">
    <source>
        <dbReference type="Proteomes" id="UP000244335"/>
    </source>
</evidence>
<feature type="chain" id="PRO_5041744545" description="DUF1236 domain-containing protein" evidence="1">
    <location>
        <begin position="22"/>
        <end position="80"/>
    </location>
</feature>
<reference evidence="2 3" key="1">
    <citation type="submission" date="2018-04" db="EMBL/GenBank/DDBJ databases">
        <authorList>
            <person name="Hagen T."/>
        </authorList>
    </citation>
    <scope>NUCLEOTIDE SEQUENCE [LARGE SCALE GENOMIC DNA]</scope>
    <source>
        <strain evidence="2 3">TPD7009</strain>
    </source>
</reference>
<gene>
    <name evidence="2" type="ORF">DC430_19850</name>
</gene>
<evidence type="ECO:0000313" key="2">
    <source>
        <dbReference type="EMBL" id="PVE50822.1"/>
    </source>
</evidence>
<organism evidence="2 3">
    <name type="scientific">Rhizobium rhizogenes</name>
    <name type="common">Agrobacterium rhizogenes</name>
    <dbReference type="NCBI Taxonomy" id="359"/>
    <lineage>
        <taxon>Bacteria</taxon>
        <taxon>Pseudomonadati</taxon>
        <taxon>Pseudomonadota</taxon>
        <taxon>Alphaproteobacteria</taxon>
        <taxon>Hyphomicrobiales</taxon>
        <taxon>Rhizobiaceae</taxon>
        <taxon>Rhizobium/Agrobacterium group</taxon>
        <taxon>Rhizobium</taxon>
    </lineage>
</organism>
<dbReference type="EMBL" id="QDFR01000009">
    <property type="protein sequence ID" value="PVE50822.1"/>
    <property type="molecule type" value="Genomic_DNA"/>
</dbReference>
<feature type="signal peptide" evidence="1">
    <location>
        <begin position="1"/>
        <end position="21"/>
    </location>
</feature>
<protein>
    <recommendedName>
        <fullName evidence="4">DUF1236 domain-containing protein</fullName>
    </recommendedName>
</protein>
<evidence type="ECO:0000256" key="1">
    <source>
        <dbReference type="SAM" id="SignalP"/>
    </source>
</evidence>